<dbReference type="SMART" id="SM00014">
    <property type="entry name" value="acidPPc"/>
    <property type="match status" value="1"/>
</dbReference>
<feature type="transmembrane region" description="Helical" evidence="1">
    <location>
        <begin position="78"/>
        <end position="96"/>
    </location>
</feature>
<feature type="domain" description="Phosphatidic acid phosphatase type 2/haloperoxidase" evidence="2">
    <location>
        <begin position="167"/>
        <end position="293"/>
    </location>
</feature>
<reference evidence="3 4" key="1">
    <citation type="submission" date="2014-06" db="EMBL/GenBank/DDBJ databases">
        <title>Draft genome sequence of the putrescine producing strain Lactococcus lactis subsp cremoris GE214.</title>
        <authorList>
            <person name="Ladero V."/>
            <person name="Linares D.M."/>
            <person name="del Rio B."/>
            <person name="Mayo B."/>
            <person name="Martin M.C."/>
            <person name="Fernandez M."/>
            <person name="Alvarez M.A."/>
        </authorList>
    </citation>
    <scope>NUCLEOTIDE SEQUENCE [LARGE SCALE GENOMIC DNA]</scope>
    <source>
        <strain evidence="3 4">GE214</strain>
    </source>
</reference>
<evidence type="ECO:0000259" key="2">
    <source>
        <dbReference type="SMART" id="SM00014"/>
    </source>
</evidence>
<dbReference type="CDD" id="cd03396">
    <property type="entry name" value="PAP2_like_6"/>
    <property type="match status" value="1"/>
</dbReference>
<proteinExistence type="predicted"/>
<feature type="transmembrane region" description="Helical" evidence="1">
    <location>
        <begin position="44"/>
        <end position="66"/>
    </location>
</feature>
<dbReference type="AlphaFoldDB" id="A0A084ADZ0"/>
<keyword evidence="1" id="KW-0812">Transmembrane</keyword>
<feature type="transmembrane region" description="Helical" evidence="1">
    <location>
        <begin position="282"/>
        <end position="301"/>
    </location>
</feature>
<feature type="transmembrane region" description="Helical" evidence="1">
    <location>
        <begin position="131"/>
        <end position="152"/>
    </location>
</feature>
<gene>
    <name evidence="3" type="ORF">U725_00294</name>
</gene>
<dbReference type="Pfam" id="PF01569">
    <property type="entry name" value="PAP2"/>
    <property type="match status" value="1"/>
</dbReference>
<organism evidence="3 4">
    <name type="scientific">Lactococcus cremoris subsp. cremoris GE214</name>
    <dbReference type="NCBI Taxonomy" id="1415168"/>
    <lineage>
        <taxon>Bacteria</taxon>
        <taxon>Bacillati</taxon>
        <taxon>Bacillota</taxon>
        <taxon>Bacilli</taxon>
        <taxon>Lactobacillales</taxon>
        <taxon>Streptococcaceae</taxon>
        <taxon>Lactococcus</taxon>
        <taxon>Lactococcus cremoris subsp. cremoris</taxon>
    </lineage>
</organism>
<sequence>MNTSGKKFLSILIGISALLLIIASFGDLQISKAVLNQNSILGNIFQIFGMFPSALIPFISAEIIFIYGLCQKNQISKWILSLSALGFAYWSAWGWVDGWMFYGVTTLNNIKTHQALGAANNSIGATATYSFGLEALFTFIILVIGTFLIYRWLSKKTYEELSQLIVVAIAGIAVVYASNSIVNTMKVNWGRFRPYEIKEIVSSTKGTFTNWWHLNGATGHQSFPSGHTIAAAAALFLPFFADRKNLKGQKILAYSGLIFTLLMVAARVRIGAHFLSDTTMSLIIAALVTFVATKAIGYSFIEEDSLN</sequence>
<dbReference type="InterPro" id="IPR000326">
    <property type="entry name" value="PAP2/HPO"/>
</dbReference>
<dbReference type="RefSeq" id="WP_042747677.1">
    <property type="nucleotide sequence ID" value="NZ_AZSI01000007.1"/>
</dbReference>
<dbReference type="SUPFAM" id="SSF48317">
    <property type="entry name" value="Acid phosphatase/Vanadium-dependent haloperoxidase"/>
    <property type="match status" value="1"/>
</dbReference>
<evidence type="ECO:0000313" key="4">
    <source>
        <dbReference type="Proteomes" id="UP000028401"/>
    </source>
</evidence>
<dbReference type="Gene3D" id="1.20.144.10">
    <property type="entry name" value="Phosphatidic acid phosphatase type 2/haloperoxidase"/>
    <property type="match status" value="1"/>
</dbReference>
<dbReference type="PATRIC" id="fig|1415168.3.peg.307"/>
<accession>A0A084ADZ0</accession>
<dbReference type="InterPro" id="IPR036938">
    <property type="entry name" value="PAP2/HPO_sf"/>
</dbReference>
<dbReference type="EMBL" id="AZSI01000007">
    <property type="protein sequence ID" value="KEY63519.1"/>
    <property type="molecule type" value="Genomic_DNA"/>
</dbReference>
<keyword evidence="1" id="KW-1133">Transmembrane helix</keyword>
<evidence type="ECO:0000256" key="1">
    <source>
        <dbReference type="SAM" id="Phobius"/>
    </source>
</evidence>
<dbReference type="Proteomes" id="UP000028401">
    <property type="component" value="Unassembled WGS sequence"/>
</dbReference>
<keyword evidence="1" id="KW-0472">Membrane</keyword>
<feature type="transmembrane region" description="Helical" evidence="1">
    <location>
        <begin position="164"/>
        <end position="182"/>
    </location>
</feature>
<feature type="transmembrane region" description="Helical" evidence="1">
    <location>
        <begin position="252"/>
        <end position="270"/>
    </location>
</feature>
<evidence type="ECO:0000313" key="3">
    <source>
        <dbReference type="EMBL" id="KEY63519.1"/>
    </source>
</evidence>
<name>A0A084ADZ0_LACLC</name>
<feature type="transmembrane region" description="Helical" evidence="1">
    <location>
        <begin position="222"/>
        <end position="240"/>
    </location>
</feature>
<comment type="caution">
    <text evidence="3">The sequence shown here is derived from an EMBL/GenBank/DDBJ whole genome shotgun (WGS) entry which is preliminary data.</text>
</comment>
<protein>
    <submittedName>
        <fullName evidence="3">Putative membrane protein</fullName>
    </submittedName>
</protein>